<reference evidence="6 8" key="2">
    <citation type="submission" date="2019-03" db="EMBL/GenBank/DDBJ databases">
        <title>Genomic Encyclopedia of Type Strains, Phase IV (KMG-IV): sequencing the most valuable type-strain genomes for metagenomic binning, comparative biology and taxonomic classification.</title>
        <authorList>
            <person name="Goeker M."/>
        </authorList>
    </citation>
    <scope>NUCLEOTIDE SEQUENCE [LARGE SCALE GENOMIC DNA]</scope>
    <source>
        <strain evidence="6 8">DSM 101483</strain>
    </source>
</reference>
<comment type="catalytic activity">
    <reaction evidence="4">
        <text>chorismate = 3-[(1-carboxyvinyl)-oxy]benzoate + H2O</text>
        <dbReference type="Rhea" id="RHEA:40051"/>
        <dbReference type="ChEBI" id="CHEBI:15377"/>
        <dbReference type="ChEBI" id="CHEBI:29748"/>
        <dbReference type="ChEBI" id="CHEBI:76981"/>
        <dbReference type="EC" id="4.2.1.151"/>
    </reaction>
</comment>
<dbReference type="Proteomes" id="UP000055611">
    <property type="component" value="Chromosome"/>
</dbReference>
<comment type="function">
    <text evidence="4">Catalyzes the dehydration of chorismate into 3-[(1-carboxyvinyl)oxy]benzoate, a step in the biosynthesis of menaquinone (MK, vitamin K2).</text>
</comment>
<dbReference type="EMBL" id="CP014206">
    <property type="protein sequence ID" value="AMK12245.1"/>
    <property type="molecule type" value="Genomic_DNA"/>
</dbReference>
<dbReference type="EC" id="4.2.1.151" evidence="4"/>
<dbReference type="PANTHER" id="PTHR37690:SF1">
    <property type="entry name" value="CHORISMATE DEHYDRATASE"/>
    <property type="match status" value="1"/>
</dbReference>
<dbReference type="Gene3D" id="3.40.190.10">
    <property type="entry name" value="Periplasmic binding protein-like II"/>
    <property type="match status" value="2"/>
</dbReference>
<comment type="pathway">
    <text evidence="1 4">Quinol/quinone metabolism; menaquinone biosynthesis.</text>
</comment>
<dbReference type="HAMAP" id="MF_00995">
    <property type="entry name" value="MqnA"/>
    <property type="match status" value="1"/>
</dbReference>
<dbReference type="CDD" id="cd13634">
    <property type="entry name" value="PBP2_Sco4506"/>
    <property type="match status" value="1"/>
</dbReference>
<name>A0A126QRY2_9BACT</name>
<gene>
    <name evidence="4" type="primary">mqnA</name>
    <name evidence="5" type="ORF">AWY79_14555</name>
    <name evidence="6" type="ORF">EDC59_11260</name>
</gene>
<protein>
    <recommendedName>
        <fullName evidence="4">Chorismate dehydratase</fullName>
        <ecNumber evidence="4">4.2.1.151</ecNumber>
    </recommendedName>
    <alternativeName>
        <fullName evidence="4">Menaquinone biosynthetic enzyme MqnA</fullName>
    </alternativeName>
</protein>
<evidence type="ECO:0000256" key="1">
    <source>
        <dbReference type="ARBA" id="ARBA00004863"/>
    </source>
</evidence>
<evidence type="ECO:0000256" key="2">
    <source>
        <dbReference type="ARBA" id="ARBA00022428"/>
    </source>
</evidence>
<dbReference type="Proteomes" id="UP000295506">
    <property type="component" value="Unassembled WGS sequence"/>
</dbReference>
<keyword evidence="3 4" id="KW-0456">Lyase</keyword>
<dbReference type="Pfam" id="PF02621">
    <property type="entry name" value="VitK2_biosynth"/>
    <property type="match status" value="1"/>
</dbReference>
<dbReference type="AlphaFoldDB" id="A0A126QRY2"/>
<organism evidence="6 8">
    <name type="scientific">Pseudodesulfovibrio indicus</name>
    <dbReference type="NCBI Taxonomy" id="1716143"/>
    <lineage>
        <taxon>Bacteria</taxon>
        <taxon>Pseudomonadati</taxon>
        <taxon>Thermodesulfobacteriota</taxon>
        <taxon>Desulfovibrionia</taxon>
        <taxon>Desulfovibrionales</taxon>
        <taxon>Desulfovibrionaceae</taxon>
    </lineage>
</organism>
<sequence>MPIRLGKIGYLNVLPIYHPLESGLLKNDFVVTSGPPAALNRLMDAGELDLSAASSVEYARHPDKYFLIPDIAIGSRGPVQSVLLLSRRPVQELDSKTILVSAQTHTSAALLGVLKKKLWKISTGLVTGNATAALEAGERPEAILCIGDEALNLRYHPDYPHRIDLGEAWRELTGLPFIFGVWLVSRESWERDGERLEAAARMLVEGKRWGEENIHEICVLAAEDSCLNDEEMCSYFDGLVYDLGPEEQRGLAAFYDCLVETGVLERAPELRFLPRI</sequence>
<dbReference type="GO" id="GO:0016836">
    <property type="term" value="F:hydro-lyase activity"/>
    <property type="evidence" value="ECO:0007669"/>
    <property type="project" value="UniProtKB-UniRule"/>
</dbReference>
<dbReference type="KEGG" id="dej:AWY79_14555"/>
<dbReference type="InterPro" id="IPR003773">
    <property type="entry name" value="Menaquinone_biosynth"/>
</dbReference>
<dbReference type="SUPFAM" id="SSF53850">
    <property type="entry name" value="Periplasmic binding protein-like II"/>
    <property type="match status" value="1"/>
</dbReference>
<dbReference type="RefSeq" id="WP_066805501.1">
    <property type="nucleotide sequence ID" value="NZ_CP014206.1"/>
</dbReference>
<evidence type="ECO:0000313" key="5">
    <source>
        <dbReference type="EMBL" id="AMK12245.1"/>
    </source>
</evidence>
<evidence type="ECO:0000313" key="6">
    <source>
        <dbReference type="EMBL" id="TDT86551.1"/>
    </source>
</evidence>
<keyword evidence="7" id="KW-1185">Reference proteome</keyword>
<comment type="similarity">
    <text evidence="4">Belongs to the MqnA/MqnD family. MqnA subfamily.</text>
</comment>
<dbReference type="EMBL" id="SOBK01000012">
    <property type="protein sequence ID" value="TDT86551.1"/>
    <property type="molecule type" value="Genomic_DNA"/>
</dbReference>
<proteinExistence type="inferred from homology"/>
<dbReference type="GO" id="GO:0009234">
    <property type="term" value="P:menaquinone biosynthetic process"/>
    <property type="evidence" value="ECO:0007669"/>
    <property type="project" value="UniProtKB-UniRule"/>
</dbReference>
<dbReference type="InterPro" id="IPR030868">
    <property type="entry name" value="MqnA"/>
</dbReference>
<keyword evidence="2 4" id="KW-0474">Menaquinone biosynthesis</keyword>
<dbReference type="PANTHER" id="PTHR37690">
    <property type="entry name" value="CHORISMATE DEHYDRATASE"/>
    <property type="match status" value="1"/>
</dbReference>
<dbReference type="OrthoDB" id="9810112at2"/>
<evidence type="ECO:0000313" key="7">
    <source>
        <dbReference type="Proteomes" id="UP000055611"/>
    </source>
</evidence>
<accession>A0A126QRY2</accession>
<evidence type="ECO:0000313" key="8">
    <source>
        <dbReference type="Proteomes" id="UP000295506"/>
    </source>
</evidence>
<reference evidence="5 7" key="1">
    <citation type="journal article" date="2016" name="Front. Microbiol.">
        <title>Genome Sequence of the Piezophilic, Mesophilic Sulfate-Reducing Bacterium Desulfovibrio indicus J2T.</title>
        <authorList>
            <person name="Cao J."/>
            <person name="Maignien L."/>
            <person name="Shao Z."/>
            <person name="Alain K."/>
            <person name="Jebbar M."/>
        </authorList>
    </citation>
    <scope>NUCLEOTIDE SEQUENCE [LARGE SCALE GENOMIC DNA]</scope>
    <source>
        <strain evidence="5 7">J2</strain>
    </source>
</reference>
<evidence type="ECO:0000256" key="4">
    <source>
        <dbReference type="HAMAP-Rule" id="MF_00995"/>
    </source>
</evidence>
<evidence type="ECO:0000256" key="3">
    <source>
        <dbReference type="ARBA" id="ARBA00023239"/>
    </source>
</evidence>